<protein>
    <recommendedName>
        <fullName evidence="1">F-box domain-containing protein</fullName>
    </recommendedName>
</protein>
<proteinExistence type="predicted"/>
<dbReference type="InterPro" id="IPR036047">
    <property type="entry name" value="F-box-like_dom_sf"/>
</dbReference>
<dbReference type="OrthoDB" id="1077884at2759"/>
<dbReference type="Gene3D" id="1.20.1280.50">
    <property type="match status" value="1"/>
</dbReference>
<name>A0A6D2IN34_9BRAS</name>
<dbReference type="Pfam" id="PF00646">
    <property type="entry name" value="F-box"/>
    <property type="match status" value="1"/>
</dbReference>
<dbReference type="SUPFAM" id="SSF81383">
    <property type="entry name" value="F-box domain"/>
    <property type="match status" value="1"/>
</dbReference>
<dbReference type="InterPro" id="IPR013187">
    <property type="entry name" value="F-box-assoc_dom_typ3"/>
</dbReference>
<dbReference type="PROSITE" id="PS50181">
    <property type="entry name" value="FBOX"/>
    <property type="match status" value="1"/>
</dbReference>
<dbReference type="SMART" id="SM00256">
    <property type="entry name" value="FBOX"/>
    <property type="match status" value="1"/>
</dbReference>
<dbReference type="Proteomes" id="UP000467841">
    <property type="component" value="Unassembled WGS sequence"/>
</dbReference>
<organism evidence="2 3">
    <name type="scientific">Microthlaspi erraticum</name>
    <dbReference type="NCBI Taxonomy" id="1685480"/>
    <lineage>
        <taxon>Eukaryota</taxon>
        <taxon>Viridiplantae</taxon>
        <taxon>Streptophyta</taxon>
        <taxon>Embryophyta</taxon>
        <taxon>Tracheophyta</taxon>
        <taxon>Spermatophyta</taxon>
        <taxon>Magnoliopsida</taxon>
        <taxon>eudicotyledons</taxon>
        <taxon>Gunneridae</taxon>
        <taxon>Pentapetalae</taxon>
        <taxon>rosids</taxon>
        <taxon>malvids</taxon>
        <taxon>Brassicales</taxon>
        <taxon>Brassicaceae</taxon>
        <taxon>Coluteocarpeae</taxon>
        <taxon>Microthlaspi</taxon>
    </lineage>
</organism>
<gene>
    <name evidence="2" type="ORF">MERR_LOCUS13791</name>
</gene>
<feature type="domain" description="F-box" evidence="1">
    <location>
        <begin position="15"/>
        <end position="64"/>
    </location>
</feature>
<comment type="caution">
    <text evidence="2">The sequence shown here is derived from an EMBL/GenBank/DDBJ whole genome shotgun (WGS) entry which is preliminary data.</text>
</comment>
<dbReference type="AlphaFoldDB" id="A0A6D2IN34"/>
<evidence type="ECO:0000313" key="2">
    <source>
        <dbReference type="EMBL" id="CAA7026556.1"/>
    </source>
</evidence>
<evidence type="ECO:0000259" key="1">
    <source>
        <dbReference type="PROSITE" id="PS50181"/>
    </source>
</evidence>
<sequence length="343" mass="39116">MEAMKKKKKVTKRSKCGLDSLPVDLLMEIFKQFPVKTLTRFLSVSKLWASVIRNPDFMKLFLKESLNRPRGLVLIYRRDKDSTSRSKHPRFKAHESSASNASLTTYHVTCRARKDTFIATSSVHVLCVTKSASLGNTRGLASEIWVLTLGSGNSWKRIYQDNIPRHSPISQDLCINGVLYYRAFTGKELKNSAIVSFDVRSEKLHLIKAKKLDITKGPQMIYRNYSKLTCYEGKLAVVFFERDVISNMCLWVLKDAAKKKWSRKVFVLPTLSRHAYLDSSQRFHSTDTNTGEIIFSGSFKSDGVSYYDVKGNRVRRVDIAGKKCKCVCYESLSSGQVENLMFL</sequence>
<accession>A0A6D2IN34</accession>
<dbReference type="InterPro" id="IPR017451">
    <property type="entry name" value="F-box-assoc_interact_dom"/>
</dbReference>
<reference evidence="2" key="1">
    <citation type="submission" date="2020-01" db="EMBL/GenBank/DDBJ databases">
        <authorList>
            <person name="Mishra B."/>
        </authorList>
    </citation>
    <scope>NUCLEOTIDE SEQUENCE [LARGE SCALE GENOMIC DNA]</scope>
</reference>
<keyword evidence="3" id="KW-1185">Reference proteome</keyword>
<dbReference type="NCBIfam" id="TIGR01640">
    <property type="entry name" value="F_box_assoc_1"/>
    <property type="match status" value="1"/>
</dbReference>
<dbReference type="PANTHER" id="PTHR31111:SF132">
    <property type="entry name" value="F-BOX ASSOCIATED UBIQUITINATION EFFECTOR FAMILY PROTEIN-RELATED"/>
    <property type="match status" value="1"/>
</dbReference>
<evidence type="ECO:0000313" key="3">
    <source>
        <dbReference type="Proteomes" id="UP000467841"/>
    </source>
</evidence>
<dbReference type="Pfam" id="PF08268">
    <property type="entry name" value="FBA_3"/>
    <property type="match status" value="1"/>
</dbReference>
<dbReference type="InterPro" id="IPR001810">
    <property type="entry name" value="F-box_dom"/>
</dbReference>
<dbReference type="PANTHER" id="PTHR31111">
    <property type="entry name" value="BNAA05G37150D PROTEIN-RELATED"/>
    <property type="match status" value="1"/>
</dbReference>
<dbReference type="EMBL" id="CACVBM020001052">
    <property type="protein sequence ID" value="CAA7026556.1"/>
    <property type="molecule type" value="Genomic_DNA"/>
</dbReference>